<reference evidence="1" key="1">
    <citation type="submission" date="2020-07" db="EMBL/GenBank/DDBJ databases">
        <title>Clarias magur genome sequencing, assembly and annotation.</title>
        <authorList>
            <person name="Kushwaha B."/>
            <person name="Kumar R."/>
            <person name="Das P."/>
            <person name="Joshi C.G."/>
            <person name="Kumar D."/>
            <person name="Nagpure N.S."/>
            <person name="Pandey M."/>
            <person name="Agarwal S."/>
            <person name="Srivastava S."/>
            <person name="Singh M."/>
            <person name="Sahoo L."/>
            <person name="Jayasankar P."/>
            <person name="Meher P.K."/>
            <person name="Koringa P.G."/>
            <person name="Iquebal M.A."/>
            <person name="Das S.P."/>
            <person name="Bit A."/>
            <person name="Patnaik S."/>
            <person name="Patel N."/>
            <person name="Shah T.M."/>
            <person name="Hinsu A."/>
            <person name="Jena J.K."/>
        </authorList>
    </citation>
    <scope>NUCLEOTIDE SEQUENCE</scope>
    <source>
        <strain evidence="1">CIFAMagur01</strain>
        <tissue evidence="1">Testis</tissue>
    </source>
</reference>
<evidence type="ECO:0000313" key="2">
    <source>
        <dbReference type="Proteomes" id="UP000727407"/>
    </source>
</evidence>
<organism evidence="1 2">
    <name type="scientific">Clarias magur</name>
    <name type="common">Asian catfish</name>
    <name type="synonym">Macropteronotus magur</name>
    <dbReference type="NCBI Taxonomy" id="1594786"/>
    <lineage>
        <taxon>Eukaryota</taxon>
        <taxon>Metazoa</taxon>
        <taxon>Chordata</taxon>
        <taxon>Craniata</taxon>
        <taxon>Vertebrata</taxon>
        <taxon>Euteleostomi</taxon>
        <taxon>Actinopterygii</taxon>
        <taxon>Neopterygii</taxon>
        <taxon>Teleostei</taxon>
        <taxon>Ostariophysi</taxon>
        <taxon>Siluriformes</taxon>
        <taxon>Clariidae</taxon>
        <taxon>Clarias</taxon>
    </lineage>
</organism>
<keyword evidence="2" id="KW-1185">Reference proteome</keyword>
<proteinExistence type="predicted"/>
<sequence length="143" mass="16594">MYLSIKLVPDVLFQMHHRWLPTLLPAKDCLKQQHCSGLIQEPTIVLDRAYYHEARWQDLGLLFLFLSGESISKLCSSAKATRSAFSHASSRAIQEKLFCLSRFIIWSFHLDRDEQDCQQFAKVEIYAGVFFQAPSSRTLRTIR</sequence>
<dbReference type="AlphaFoldDB" id="A0A8J4UMF4"/>
<dbReference type="EMBL" id="QNUK01000115">
    <property type="protein sequence ID" value="KAF5901302.1"/>
    <property type="molecule type" value="Genomic_DNA"/>
</dbReference>
<gene>
    <name evidence="1" type="primary">thrC</name>
    <name evidence="1" type="ORF">DAT39_008986</name>
</gene>
<comment type="caution">
    <text evidence="1">The sequence shown here is derived from an EMBL/GenBank/DDBJ whole genome shotgun (WGS) entry which is preliminary data.</text>
</comment>
<name>A0A8J4UMF4_CLAMG</name>
<protein>
    <submittedName>
        <fullName evidence="1">Threonine synthase</fullName>
    </submittedName>
</protein>
<evidence type="ECO:0000313" key="1">
    <source>
        <dbReference type="EMBL" id="KAF5901302.1"/>
    </source>
</evidence>
<accession>A0A8J4UMF4</accession>
<dbReference type="Proteomes" id="UP000727407">
    <property type="component" value="Unassembled WGS sequence"/>
</dbReference>